<sequence>MMVPYAVVRANNLPLDALDGLTGSNAVEAAATALAHERTVLAGMQDAVCDRLHELAAADGARYRRYIDLRRAIFNGRPLADIAARHAGLLAGDEQLQAWLDRANAVLRQEAALAALFDRELHAARKFSQALATEPLFLQGMAMTRAQLYETARAYSTSADVDDKKKLNDEETIHRYLARAVTKVSPFSTFTSVGFAPLAPAAPASASRASLLNGRATAGRYSLDRAGFFKLYDRFVLRHRDHFRFRLTGNRSARADGQGQYQCGYLFTDQPKYYAYRTTFVTARVKSTALFTEGADAQGWLPWSVLAQRLPAGTDAAALLEKWLVSGLLHASPELDDEGGDLLHQFGAVARRVAGDDAAARPVALALDRMAGAVASLEGAAGPALLAALDDIHAGMAHLATLLDCPLVKTAGLVYHDSSLPDLAPLDHAELEGYARQIGEFVTHYLGVNFHSGFGDAQLAALRAAMPPGEQVDVFDFHERMQRCMAAETTGPARGTLPILRLYQQIWERRDEGEIVLDPVPASRPGNAGARPFAAYGHLCGDFFVLNNIDSGYLRCFSRFFTFAGDGAVLQACRESYGKVLEQACDFYDSFGFNTALRPRICKRRIWRDTPTAARPGDLALADLALTWPEGTPYPQLIDRHTGEALALRQSGLFTKELYPKILETLLRLGMADAPRYFAFRFGVHKVVSDAEPREIVRIARVRYRDIVLSREQWWVPKALLPVRAAGEDAFGWFTRLDAWRRSHGMPQRVFIRRHEADKVLDRDVSNAKKPLFVDFSSPIMTRMIGRIFNTPFALLSIEEMLPDAQDDRARHGGARYAHEIIFESLDQAGDLP</sequence>
<name>A0A6I3SW04_9BURK</name>
<dbReference type="AlphaFoldDB" id="A0A6I3SW04"/>
<evidence type="ECO:0000313" key="3">
    <source>
        <dbReference type="Proteomes" id="UP000430634"/>
    </source>
</evidence>
<dbReference type="Pfam" id="PF04738">
    <property type="entry name" value="Lant_dehydr_N"/>
    <property type="match status" value="1"/>
</dbReference>
<gene>
    <name evidence="2" type="ORF">GM672_11960</name>
</gene>
<reference evidence="2 3" key="1">
    <citation type="submission" date="2019-11" db="EMBL/GenBank/DDBJ databases">
        <title>Type strains purchased from KCTC, JCM and DSMZ.</title>
        <authorList>
            <person name="Lu H."/>
        </authorList>
    </citation>
    <scope>NUCLEOTIDE SEQUENCE [LARGE SCALE GENOMIC DNA]</scope>
    <source>
        <strain evidence="2 3">KCTC 52429</strain>
    </source>
</reference>
<dbReference type="Proteomes" id="UP000430634">
    <property type="component" value="Unassembled WGS sequence"/>
</dbReference>
<dbReference type="InterPro" id="IPR006827">
    <property type="entry name" value="Lant_deHydtase_N"/>
</dbReference>
<accession>A0A6I3SW04</accession>
<dbReference type="EMBL" id="WNKZ01000029">
    <property type="protein sequence ID" value="MTV53441.1"/>
    <property type="molecule type" value="Genomic_DNA"/>
</dbReference>
<organism evidence="2 3">
    <name type="scientific">Pseudoduganella buxea</name>
    <dbReference type="NCBI Taxonomy" id="1949069"/>
    <lineage>
        <taxon>Bacteria</taxon>
        <taxon>Pseudomonadati</taxon>
        <taxon>Pseudomonadota</taxon>
        <taxon>Betaproteobacteria</taxon>
        <taxon>Burkholderiales</taxon>
        <taxon>Oxalobacteraceae</taxon>
        <taxon>Telluria group</taxon>
        <taxon>Pseudoduganella</taxon>
    </lineage>
</organism>
<dbReference type="OrthoDB" id="8428173at2"/>
<evidence type="ECO:0000259" key="1">
    <source>
        <dbReference type="Pfam" id="PF04738"/>
    </source>
</evidence>
<protein>
    <recommendedName>
        <fullName evidence="1">Lantibiotic dehydratase N-terminal domain-containing protein</fullName>
    </recommendedName>
</protein>
<proteinExistence type="predicted"/>
<feature type="domain" description="Lantibiotic dehydratase N-terminal" evidence="1">
    <location>
        <begin position="594"/>
        <end position="766"/>
    </location>
</feature>
<comment type="caution">
    <text evidence="2">The sequence shown here is derived from an EMBL/GenBank/DDBJ whole genome shotgun (WGS) entry which is preliminary data.</text>
</comment>
<evidence type="ECO:0000313" key="2">
    <source>
        <dbReference type="EMBL" id="MTV53441.1"/>
    </source>
</evidence>